<evidence type="ECO:0000256" key="1">
    <source>
        <dbReference type="SAM" id="MobiDB-lite"/>
    </source>
</evidence>
<comment type="caution">
    <text evidence="2">The sequence shown here is derived from an EMBL/GenBank/DDBJ whole genome shotgun (WGS) entry which is preliminary data.</text>
</comment>
<feature type="compositionally biased region" description="Basic and acidic residues" evidence="1">
    <location>
        <begin position="77"/>
        <end position="89"/>
    </location>
</feature>
<dbReference type="RefSeq" id="WP_354602212.1">
    <property type="nucleotide sequence ID" value="NZ_JBEWZI010000021.1"/>
</dbReference>
<keyword evidence="3" id="KW-1185">Reference proteome</keyword>
<reference evidence="2 3" key="1">
    <citation type="submission" date="2024-07" db="EMBL/GenBank/DDBJ databases">
        <title>Uliginosibacterium flavum JJ3220;KACC:17644.</title>
        <authorList>
            <person name="Kim M.K."/>
        </authorList>
    </citation>
    <scope>NUCLEOTIDE SEQUENCE [LARGE SCALE GENOMIC DNA]</scope>
    <source>
        <strain evidence="2 3">KACC:17644</strain>
    </source>
</reference>
<evidence type="ECO:0008006" key="4">
    <source>
        <dbReference type="Google" id="ProtNLM"/>
    </source>
</evidence>
<evidence type="ECO:0000313" key="3">
    <source>
        <dbReference type="Proteomes" id="UP001549691"/>
    </source>
</evidence>
<dbReference type="EMBL" id="JBEWZI010000021">
    <property type="protein sequence ID" value="MET7015757.1"/>
    <property type="molecule type" value="Genomic_DNA"/>
</dbReference>
<feature type="region of interest" description="Disordered" evidence="1">
    <location>
        <begin position="77"/>
        <end position="97"/>
    </location>
</feature>
<gene>
    <name evidence="2" type="ORF">ABXR19_16320</name>
</gene>
<proteinExistence type="predicted"/>
<dbReference type="Proteomes" id="UP001549691">
    <property type="component" value="Unassembled WGS sequence"/>
</dbReference>
<evidence type="ECO:0000313" key="2">
    <source>
        <dbReference type="EMBL" id="MET7015757.1"/>
    </source>
</evidence>
<sequence>MNIDPDFAEARPAVLMASALHLLSCSAAHGISSAKARALVQHLSTLAERSDTDPLLARACDELADVWHRLGNELDARKQEDAAQRKAQAERPQAVLH</sequence>
<protein>
    <recommendedName>
        <fullName evidence="4">DUF1844 domain-containing protein</fullName>
    </recommendedName>
</protein>
<accession>A0ABV2TPA2</accession>
<organism evidence="2 3">
    <name type="scientific">Uliginosibacterium flavum</name>
    <dbReference type="NCBI Taxonomy" id="1396831"/>
    <lineage>
        <taxon>Bacteria</taxon>
        <taxon>Pseudomonadati</taxon>
        <taxon>Pseudomonadota</taxon>
        <taxon>Betaproteobacteria</taxon>
        <taxon>Rhodocyclales</taxon>
        <taxon>Zoogloeaceae</taxon>
        <taxon>Uliginosibacterium</taxon>
    </lineage>
</organism>
<name>A0ABV2TPA2_9RHOO</name>